<sequence length="144" mass="15610">MTGADPRDDDSQLQPAGRAPAAVIVLPRARAAPAPAGAAPPAAGAPQVSFSRLELNALLDLYGRHVATGAWRDYAIDFQKDRAVFSIFRRTSEAPLYAVVKCPRLERRQGAWSVSEADGRILKRGNDLKRVLAVIDRPLRLVKG</sequence>
<dbReference type="Proteomes" id="UP001595536">
    <property type="component" value="Unassembled WGS sequence"/>
</dbReference>
<accession>A0ABV7LE93</accession>
<dbReference type="Pfam" id="PF10984">
    <property type="entry name" value="DUF2794"/>
    <property type="match status" value="1"/>
</dbReference>
<gene>
    <name evidence="1" type="ORF">ACFOEX_03865</name>
</gene>
<dbReference type="EMBL" id="JBHRUV010000017">
    <property type="protein sequence ID" value="MFC3265503.1"/>
    <property type="molecule type" value="Genomic_DNA"/>
</dbReference>
<comment type="caution">
    <text evidence="1">The sequence shown here is derived from an EMBL/GenBank/DDBJ whole genome shotgun (WGS) entry which is preliminary data.</text>
</comment>
<evidence type="ECO:0000313" key="1">
    <source>
        <dbReference type="EMBL" id="MFC3265503.1"/>
    </source>
</evidence>
<keyword evidence="2" id="KW-1185">Reference proteome</keyword>
<dbReference type="RefSeq" id="WP_376832689.1">
    <property type="nucleotide sequence ID" value="NZ_JBHLWR010000006.1"/>
</dbReference>
<dbReference type="InterPro" id="IPR021252">
    <property type="entry name" value="DUF2794"/>
</dbReference>
<protein>
    <submittedName>
        <fullName evidence="1">DUF2794 domain-containing protein</fullName>
    </submittedName>
</protein>
<name>A0ABV7LE93_9HYPH</name>
<organism evidence="1 2">
    <name type="scientific">Camelimonas abortus</name>
    <dbReference type="NCBI Taxonomy" id="1017184"/>
    <lineage>
        <taxon>Bacteria</taxon>
        <taxon>Pseudomonadati</taxon>
        <taxon>Pseudomonadota</taxon>
        <taxon>Alphaproteobacteria</taxon>
        <taxon>Hyphomicrobiales</taxon>
        <taxon>Chelatococcaceae</taxon>
        <taxon>Camelimonas</taxon>
    </lineage>
</organism>
<evidence type="ECO:0000313" key="2">
    <source>
        <dbReference type="Proteomes" id="UP001595536"/>
    </source>
</evidence>
<reference evidence="2" key="1">
    <citation type="journal article" date="2019" name="Int. J. Syst. Evol. Microbiol.">
        <title>The Global Catalogue of Microorganisms (GCM) 10K type strain sequencing project: providing services to taxonomists for standard genome sequencing and annotation.</title>
        <authorList>
            <consortium name="The Broad Institute Genomics Platform"/>
            <consortium name="The Broad Institute Genome Sequencing Center for Infectious Disease"/>
            <person name="Wu L."/>
            <person name="Ma J."/>
        </authorList>
    </citation>
    <scope>NUCLEOTIDE SEQUENCE [LARGE SCALE GENOMIC DNA]</scope>
    <source>
        <strain evidence="2">CCM 7941</strain>
    </source>
</reference>
<proteinExistence type="predicted"/>